<dbReference type="EMBL" id="JAHFXS010000259">
    <property type="protein sequence ID" value="KAG9987010.1"/>
    <property type="molecule type" value="Genomic_DNA"/>
</dbReference>
<dbReference type="Proteomes" id="UP000729357">
    <property type="component" value="Unassembled WGS sequence"/>
</dbReference>
<comment type="caution">
    <text evidence="2">The sequence shown here is derived from an EMBL/GenBank/DDBJ whole genome shotgun (WGS) entry which is preliminary data.</text>
</comment>
<sequence length="301" mass="33145">MASQPEHHNLYITTTTITTYDHYTGVVIIDTVWTGTWLGQQIFQDVEHRVIHPESNSAPESAPSTTSRPPPFVYLGPGELVSVAREDPPTNGIPESPVLSRQNGLAARVRNNAASTRGREQAPLNIPYTLGQARQLTPAERLLERARADVARWNNMTRTSINTDVRGRTILRPQLLAGVPEVLQRDASYTYIRQGRVIRQVPNESMPSESGAHRANSNTSNTRRHNNRDEIATITPNLTDYSRRRTRAMLRRRHGSVDIGDSSLLDGEIAELEGHVALRPSTARGSSGALSEDGNAGHDGA</sequence>
<protein>
    <submittedName>
        <fullName evidence="2">Uncharacterized protein</fullName>
    </submittedName>
</protein>
<gene>
    <name evidence="2" type="ORF">KCU98_g3636</name>
</gene>
<organism evidence="2 3">
    <name type="scientific">Aureobasidium melanogenum</name>
    <name type="common">Aureobasidium pullulans var. melanogenum</name>
    <dbReference type="NCBI Taxonomy" id="46634"/>
    <lineage>
        <taxon>Eukaryota</taxon>
        <taxon>Fungi</taxon>
        <taxon>Dikarya</taxon>
        <taxon>Ascomycota</taxon>
        <taxon>Pezizomycotina</taxon>
        <taxon>Dothideomycetes</taxon>
        <taxon>Dothideomycetidae</taxon>
        <taxon>Dothideales</taxon>
        <taxon>Saccotheciaceae</taxon>
        <taxon>Aureobasidium</taxon>
    </lineage>
</organism>
<evidence type="ECO:0000256" key="1">
    <source>
        <dbReference type="SAM" id="MobiDB-lite"/>
    </source>
</evidence>
<evidence type="ECO:0000313" key="3">
    <source>
        <dbReference type="Proteomes" id="UP000729357"/>
    </source>
</evidence>
<reference evidence="2" key="2">
    <citation type="submission" date="2021-08" db="EMBL/GenBank/DDBJ databases">
        <authorList>
            <person name="Gostincar C."/>
            <person name="Sun X."/>
            <person name="Song Z."/>
            <person name="Gunde-Cimerman N."/>
        </authorList>
    </citation>
    <scope>NUCLEOTIDE SEQUENCE</scope>
    <source>
        <strain evidence="2">EXF-9298</strain>
    </source>
</reference>
<keyword evidence="3" id="KW-1185">Reference proteome</keyword>
<feature type="region of interest" description="Disordered" evidence="1">
    <location>
        <begin position="84"/>
        <end position="105"/>
    </location>
</feature>
<name>A0A9P8G1V7_AURME</name>
<feature type="region of interest" description="Disordered" evidence="1">
    <location>
        <begin position="202"/>
        <end position="231"/>
    </location>
</feature>
<accession>A0A9P8G1V7</accession>
<dbReference type="AlphaFoldDB" id="A0A9P8G1V7"/>
<feature type="region of interest" description="Disordered" evidence="1">
    <location>
        <begin position="278"/>
        <end position="301"/>
    </location>
</feature>
<feature type="non-terminal residue" evidence="2">
    <location>
        <position position="1"/>
    </location>
</feature>
<proteinExistence type="predicted"/>
<evidence type="ECO:0000313" key="2">
    <source>
        <dbReference type="EMBL" id="KAG9987010.1"/>
    </source>
</evidence>
<reference evidence="2" key="1">
    <citation type="journal article" date="2021" name="J Fungi (Basel)">
        <title>Virulence traits and population genomics of the black yeast Aureobasidium melanogenum.</title>
        <authorList>
            <person name="Cernosa A."/>
            <person name="Sun X."/>
            <person name="Gostincar C."/>
            <person name="Fang C."/>
            <person name="Gunde-Cimerman N."/>
            <person name="Song Z."/>
        </authorList>
    </citation>
    <scope>NUCLEOTIDE SEQUENCE</scope>
    <source>
        <strain evidence="2">EXF-9298</strain>
    </source>
</reference>